<accession>C7H660</accession>
<comment type="caution">
    <text evidence="1">The sequence shown here is derived from an EMBL/GenBank/DDBJ whole genome shotgun (WGS) entry which is preliminary data.</text>
</comment>
<gene>
    <name evidence="1" type="ORF">FAEPRAA2165_01786</name>
</gene>
<evidence type="ECO:0000313" key="2">
    <source>
        <dbReference type="Proteomes" id="UP000004619"/>
    </source>
</evidence>
<dbReference type="HOGENOM" id="CLU_1989325_0_0_9"/>
<dbReference type="Proteomes" id="UP000004619">
    <property type="component" value="Unassembled WGS sequence"/>
</dbReference>
<sequence>MAIAGGSQDHVILMQQAVFGAAAVGLHAVEQDAQFVVVCVPVVAVIHDVVRKTADVDVLARKVEFVVRGIHFYTSNPNIFPMAKIQKSFCLKPIDLSIIQKTCRVKSNLWMNEGDLKELFSKVHK</sequence>
<name>C7H660_FAED2</name>
<evidence type="ECO:0000313" key="1">
    <source>
        <dbReference type="EMBL" id="EEU96646.1"/>
    </source>
</evidence>
<protein>
    <submittedName>
        <fullName evidence="1">Uncharacterized protein</fullName>
    </submittedName>
</protein>
<keyword evidence="2" id="KW-1185">Reference proteome</keyword>
<organism evidence="1 2">
    <name type="scientific">Faecalibacterium duncaniae (strain DSM 17677 / JCM 31915 / A2-165)</name>
    <name type="common">Faecalibacterium prausnitzii</name>
    <dbReference type="NCBI Taxonomy" id="411483"/>
    <lineage>
        <taxon>Bacteria</taxon>
        <taxon>Bacillati</taxon>
        <taxon>Bacillota</taxon>
        <taxon>Clostridia</taxon>
        <taxon>Eubacteriales</taxon>
        <taxon>Oscillospiraceae</taxon>
        <taxon>Faecalibacterium</taxon>
    </lineage>
</organism>
<dbReference type="EMBL" id="ACOP02000047">
    <property type="protein sequence ID" value="EEU96646.1"/>
    <property type="molecule type" value="Genomic_DNA"/>
</dbReference>
<dbReference type="AlphaFoldDB" id="C7H660"/>
<proteinExistence type="predicted"/>
<reference evidence="1" key="1">
    <citation type="submission" date="2009-08" db="EMBL/GenBank/DDBJ databases">
        <authorList>
            <person name="Weinstock G."/>
            <person name="Sodergren E."/>
            <person name="Clifton S."/>
            <person name="Fulton L."/>
            <person name="Fulton B."/>
            <person name="Courtney L."/>
            <person name="Fronick C."/>
            <person name="Harrison M."/>
            <person name="Strong C."/>
            <person name="Farmer C."/>
            <person name="Delahaunty K."/>
            <person name="Markovic C."/>
            <person name="Hall O."/>
            <person name="Minx P."/>
            <person name="Tomlinson C."/>
            <person name="Mitreva M."/>
            <person name="Nelson J."/>
            <person name="Hou S."/>
            <person name="Wollam A."/>
            <person name="Pepin K.H."/>
            <person name="Johnson M."/>
            <person name="Bhonagiri V."/>
            <person name="Nash W.E."/>
            <person name="Warren W."/>
            <person name="Chinwalla A."/>
            <person name="Mardis E.R."/>
            <person name="Wilson R.K."/>
        </authorList>
    </citation>
    <scope>NUCLEOTIDE SEQUENCE [LARGE SCALE GENOMIC DNA]</scope>
    <source>
        <strain evidence="1">A2-165</strain>
    </source>
</reference>